<sequence length="418" mass="46301">MLTTVLVLAVASSLGVCCGVLVMAALHRRGRWVRRIAATLAGVAVTGASVQAWAQLMVDESAVARAIVWREADTGDWQRFPARQIAAGGEPLKLRPCRGGAGLLDQPVTTEGREVGLGELISETGTTSFLVLRDRCLLVEQYGAGAQRDDLQTSFSVAKSFLSTLVGIAVARGEIRSIDEPITTYLPELAERDEPYEDITIRHLITMASGLRYEEHGLPWSDDSLTYYSPDLRDTALSAEVERAPGEEWLYNNYNPLLIGLILERATGQRVADYMQQHLWRPMGSGQDASWSLDSDDSGFEKMESGINAAPRDYARFGYLFAHGGRVDGRQVVPGSWVTEATAVDTAHDPNAAYQYWWWIDTARPHRFLARGNLGQFVYVDAEHDLVVVRTGEDFGIPDWPDVLRQVTDQLSPERPRH</sequence>
<dbReference type="InterPro" id="IPR012338">
    <property type="entry name" value="Beta-lactam/transpept-like"/>
</dbReference>
<dbReference type="InterPro" id="IPR001466">
    <property type="entry name" value="Beta-lactam-related"/>
</dbReference>
<dbReference type="SUPFAM" id="SSF56601">
    <property type="entry name" value="beta-lactamase/transpeptidase-like"/>
    <property type="match status" value="1"/>
</dbReference>
<dbReference type="AlphaFoldDB" id="A0A6J4LS47"/>
<evidence type="ECO:0000259" key="2">
    <source>
        <dbReference type="Pfam" id="PF00144"/>
    </source>
</evidence>
<dbReference type="Gene3D" id="3.40.710.10">
    <property type="entry name" value="DD-peptidase/beta-lactamase superfamily"/>
    <property type="match status" value="1"/>
</dbReference>
<dbReference type="EMBL" id="CADCUG010000093">
    <property type="protein sequence ID" value="CAA9338378.1"/>
    <property type="molecule type" value="Genomic_DNA"/>
</dbReference>
<dbReference type="Pfam" id="PF00144">
    <property type="entry name" value="Beta-lactamase"/>
    <property type="match status" value="1"/>
</dbReference>
<dbReference type="PANTHER" id="PTHR43283">
    <property type="entry name" value="BETA-LACTAMASE-RELATED"/>
    <property type="match status" value="1"/>
</dbReference>
<evidence type="ECO:0000256" key="1">
    <source>
        <dbReference type="SAM" id="Phobius"/>
    </source>
</evidence>
<evidence type="ECO:0000313" key="3">
    <source>
        <dbReference type="EMBL" id="CAA9338378.1"/>
    </source>
</evidence>
<dbReference type="InterPro" id="IPR050789">
    <property type="entry name" value="Diverse_Enzym_Activities"/>
</dbReference>
<keyword evidence="1" id="KW-1133">Transmembrane helix</keyword>
<protein>
    <submittedName>
        <fullName evidence="3">Beta-lactamase class C-like and penicillin binding proteins (PBPs) superfamily</fullName>
    </submittedName>
</protein>
<dbReference type="PANTHER" id="PTHR43283:SF7">
    <property type="entry name" value="BETA-LACTAMASE-RELATED DOMAIN-CONTAINING PROTEIN"/>
    <property type="match status" value="1"/>
</dbReference>
<proteinExistence type="predicted"/>
<feature type="transmembrane region" description="Helical" evidence="1">
    <location>
        <begin position="6"/>
        <end position="26"/>
    </location>
</feature>
<feature type="domain" description="Beta-lactamase-related" evidence="2">
    <location>
        <begin position="128"/>
        <end position="390"/>
    </location>
</feature>
<organism evidence="3">
    <name type="scientific">uncultured Nocardioidaceae bacterium</name>
    <dbReference type="NCBI Taxonomy" id="253824"/>
    <lineage>
        <taxon>Bacteria</taxon>
        <taxon>Bacillati</taxon>
        <taxon>Actinomycetota</taxon>
        <taxon>Actinomycetes</taxon>
        <taxon>Propionibacteriales</taxon>
        <taxon>Nocardioidaceae</taxon>
        <taxon>environmental samples</taxon>
    </lineage>
</organism>
<reference evidence="3" key="1">
    <citation type="submission" date="2020-02" db="EMBL/GenBank/DDBJ databases">
        <authorList>
            <person name="Meier V. D."/>
        </authorList>
    </citation>
    <scope>NUCLEOTIDE SEQUENCE</scope>
    <source>
        <strain evidence="3">AVDCRST_MAG29</strain>
    </source>
</reference>
<accession>A0A6J4LS47</accession>
<keyword evidence="1" id="KW-0812">Transmembrane</keyword>
<name>A0A6J4LS47_9ACTN</name>
<gene>
    <name evidence="3" type="ORF">AVDCRST_MAG29-1480</name>
</gene>
<keyword evidence="1" id="KW-0472">Membrane</keyword>